<dbReference type="Pfam" id="PF13774">
    <property type="entry name" value="Longin"/>
    <property type="match status" value="1"/>
</dbReference>
<dbReference type="EMBL" id="LAFY01000372">
    <property type="protein sequence ID" value="KJX98967.1"/>
    <property type="molecule type" value="Genomic_DNA"/>
</dbReference>
<evidence type="ECO:0000259" key="17">
    <source>
        <dbReference type="PROSITE" id="PS50859"/>
    </source>
</evidence>
<dbReference type="GO" id="GO:0006890">
    <property type="term" value="P:retrograde vesicle-mediated transport, Golgi to endoplasmic reticulum"/>
    <property type="evidence" value="ECO:0007669"/>
    <property type="project" value="InterPro"/>
</dbReference>
<keyword evidence="9" id="KW-0333">Golgi apparatus</keyword>
<comment type="similarity">
    <text evidence="3">Belongs to the synaptobrevin family.</text>
</comment>
<evidence type="ECO:0000256" key="3">
    <source>
        <dbReference type="ARBA" id="ARBA00008025"/>
    </source>
</evidence>
<keyword evidence="20" id="KW-1185">Reference proteome</keyword>
<dbReference type="InterPro" id="IPR011012">
    <property type="entry name" value="Longin-like_dom_sf"/>
</dbReference>
<dbReference type="GO" id="GO:0006888">
    <property type="term" value="P:endoplasmic reticulum to Golgi vesicle-mediated transport"/>
    <property type="evidence" value="ECO:0007669"/>
    <property type="project" value="InterPro"/>
</dbReference>
<evidence type="ECO:0000256" key="9">
    <source>
        <dbReference type="ARBA" id="ARBA00023034"/>
    </source>
</evidence>
<dbReference type="Proteomes" id="UP000033647">
    <property type="component" value="Unassembled WGS sequence"/>
</dbReference>
<name>A0A0F4GPK1_9PEZI</name>
<dbReference type="GO" id="GO:0005789">
    <property type="term" value="C:endoplasmic reticulum membrane"/>
    <property type="evidence" value="ECO:0007669"/>
    <property type="project" value="UniProtKB-SubCell"/>
</dbReference>
<evidence type="ECO:0000256" key="14">
    <source>
        <dbReference type="SAM" id="Coils"/>
    </source>
</evidence>
<comment type="subcellular location">
    <subcellularLocation>
        <location evidence="1">Endoplasmic reticulum membrane</location>
        <topology evidence="1">Single-pass type IV membrane protein</topology>
    </subcellularLocation>
    <subcellularLocation>
        <location evidence="2">Golgi apparatus membrane</location>
        <topology evidence="2">Single-pass type IV membrane protein</topology>
    </subcellularLocation>
</comment>
<dbReference type="PROSITE" id="PS50892">
    <property type="entry name" value="V_SNARE"/>
    <property type="match status" value="1"/>
</dbReference>
<feature type="region of interest" description="Disordered" evidence="15">
    <location>
        <begin position="1"/>
        <end position="23"/>
    </location>
</feature>
<organism evidence="19 20">
    <name type="scientific">Zymoseptoria brevis</name>
    <dbReference type="NCBI Taxonomy" id="1047168"/>
    <lineage>
        <taxon>Eukaryota</taxon>
        <taxon>Fungi</taxon>
        <taxon>Dikarya</taxon>
        <taxon>Ascomycota</taxon>
        <taxon>Pezizomycotina</taxon>
        <taxon>Dothideomycetes</taxon>
        <taxon>Dothideomycetidae</taxon>
        <taxon>Mycosphaerellales</taxon>
        <taxon>Mycosphaerellaceae</taxon>
        <taxon>Zymoseptoria</taxon>
    </lineage>
</organism>
<evidence type="ECO:0000256" key="2">
    <source>
        <dbReference type="ARBA" id="ARBA00004409"/>
    </source>
</evidence>
<evidence type="ECO:0000256" key="8">
    <source>
        <dbReference type="ARBA" id="ARBA00022989"/>
    </source>
</evidence>
<dbReference type="Gene3D" id="1.20.5.110">
    <property type="match status" value="1"/>
</dbReference>
<dbReference type="InterPro" id="IPR044565">
    <property type="entry name" value="Sec22"/>
</dbReference>
<dbReference type="GO" id="GO:0015031">
    <property type="term" value="P:protein transport"/>
    <property type="evidence" value="ECO:0007669"/>
    <property type="project" value="UniProtKB-KW"/>
</dbReference>
<feature type="transmembrane region" description="Helical" evidence="16">
    <location>
        <begin position="736"/>
        <end position="754"/>
    </location>
</feature>
<feature type="domain" description="V-SNARE coiled-coil homology" evidence="18">
    <location>
        <begin position="674"/>
        <end position="734"/>
    </location>
</feature>
<dbReference type="InterPro" id="IPR010908">
    <property type="entry name" value="Longin_dom"/>
</dbReference>
<protein>
    <recommendedName>
        <fullName evidence="12">Protein transport protein SEC22</fullName>
    </recommendedName>
</protein>
<keyword evidence="6" id="KW-0256">Endoplasmic reticulum</keyword>
<reference evidence="19 20" key="1">
    <citation type="submission" date="2015-03" db="EMBL/GenBank/DDBJ databases">
        <title>RNA-seq based gene annotation and comparative genomics of four Zymoseptoria species reveal species-specific pathogenicity related genes and transposable element activity.</title>
        <authorList>
            <person name="Grandaubert J."/>
            <person name="Bhattacharyya A."/>
            <person name="Stukenbrock E.H."/>
        </authorList>
    </citation>
    <scope>NUCLEOTIDE SEQUENCE [LARGE SCALE GENOMIC DNA]</scope>
    <source>
        <strain evidence="19 20">Zb18110</strain>
    </source>
</reference>
<dbReference type="Gene3D" id="3.30.450.50">
    <property type="entry name" value="Longin domain"/>
    <property type="match status" value="1"/>
</dbReference>
<dbReference type="CDD" id="cd14824">
    <property type="entry name" value="Longin"/>
    <property type="match status" value="1"/>
</dbReference>
<evidence type="ECO:0000256" key="15">
    <source>
        <dbReference type="SAM" id="MobiDB-lite"/>
    </source>
</evidence>
<feature type="coiled-coil region" evidence="14">
    <location>
        <begin position="435"/>
        <end position="469"/>
    </location>
</feature>
<dbReference type="STRING" id="1047168.A0A0F4GPK1"/>
<evidence type="ECO:0000256" key="5">
    <source>
        <dbReference type="ARBA" id="ARBA00022692"/>
    </source>
</evidence>
<evidence type="ECO:0000259" key="18">
    <source>
        <dbReference type="PROSITE" id="PS50892"/>
    </source>
</evidence>
<dbReference type="SUPFAM" id="SSF64356">
    <property type="entry name" value="SNARE-like"/>
    <property type="match status" value="1"/>
</dbReference>
<evidence type="ECO:0000256" key="7">
    <source>
        <dbReference type="ARBA" id="ARBA00022927"/>
    </source>
</evidence>
<keyword evidence="4" id="KW-0813">Transport</keyword>
<dbReference type="PANTHER" id="PTHR45837">
    <property type="entry name" value="VESICLE-TRAFFICKING PROTEIN SEC22B"/>
    <property type="match status" value="1"/>
</dbReference>
<dbReference type="InterPro" id="IPR042855">
    <property type="entry name" value="V_SNARE_CC"/>
</dbReference>
<dbReference type="Pfam" id="PF00957">
    <property type="entry name" value="Synaptobrevin"/>
    <property type="match status" value="1"/>
</dbReference>
<evidence type="ECO:0000313" key="20">
    <source>
        <dbReference type="Proteomes" id="UP000033647"/>
    </source>
</evidence>
<keyword evidence="8 16" id="KW-1133">Transmembrane helix</keyword>
<evidence type="ECO:0000256" key="1">
    <source>
        <dbReference type="ARBA" id="ARBA00004163"/>
    </source>
</evidence>
<gene>
    <name evidence="19" type="ORF">TI39_contig380g00016</name>
</gene>
<dbReference type="CDD" id="cd15866">
    <property type="entry name" value="R-SNARE_SEC22"/>
    <property type="match status" value="1"/>
</dbReference>
<feature type="domain" description="Longin" evidence="17">
    <location>
        <begin position="547"/>
        <end position="659"/>
    </location>
</feature>
<evidence type="ECO:0000256" key="12">
    <source>
        <dbReference type="ARBA" id="ARBA00024249"/>
    </source>
</evidence>
<keyword evidence="11 16" id="KW-0472">Membrane</keyword>
<proteinExistence type="inferred from homology"/>
<evidence type="ECO:0000256" key="16">
    <source>
        <dbReference type="SAM" id="Phobius"/>
    </source>
</evidence>
<dbReference type="SMART" id="SM01270">
    <property type="entry name" value="Longin"/>
    <property type="match status" value="1"/>
</dbReference>
<accession>A0A0F4GPK1</accession>
<evidence type="ECO:0000256" key="10">
    <source>
        <dbReference type="ARBA" id="ARBA00023054"/>
    </source>
</evidence>
<keyword evidence="5 16" id="KW-0812">Transmembrane</keyword>
<evidence type="ECO:0000256" key="11">
    <source>
        <dbReference type="ARBA" id="ARBA00023136"/>
    </source>
</evidence>
<dbReference type="PROSITE" id="PS50859">
    <property type="entry name" value="LONGIN"/>
    <property type="match status" value="1"/>
</dbReference>
<evidence type="ECO:0000256" key="6">
    <source>
        <dbReference type="ARBA" id="ARBA00022824"/>
    </source>
</evidence>
<dbReference type="SUPFAM" id="SSF58038">
    <property type="entry name" value="SNARE fusion complex"/>
    <property type="match status" value="1"/>
</dbReference>
<evidence type="ECO:0000256" key="4">
    <source>
        <dbReference type="ARBA" id="ARBA00022448"/>
    </source>
</evidence>
<comment type="caution">
    <text evidence="19">The sequence shown here is derived from an EMBL/GenBank/DDBJ whole genome shotgun (WGS) entry which is preliminary data.</text>
</comment>
<dbReference type="AlphaFoldDB" id="A0A0F4GPK1"/>
<dbReference type="FunFam" id="1.20.5.110:FF:000014">
    <property type="entry name" value="Transport protein sec22"/>
    <property type="match status" value="1"/>
</dbReference>
<sequence>MPGGKRRRTQAANAVPAQPKSSIHERDIAGVDPENLTYTLLWHIATPPLKSPVIRLPAIDTNIIHEQMHATGFEPSEEKILLLLRSGTVLPLLFAFAKDCKRHGIAGAFGTLMHVEQVETIQRIGQAAVEMSQGEEGDDEVVNLFARHTWLLANKTHDVLINTFGASADRPRVILAICAAVLLTLMNDLVSQPDGFFSLLLKSDLAWPMDADCRCKWEKLFLLPINQTGIRLPDVPLHPPIFKIGPFTPKEEIIHQRACEYLVYIGPLPLSSLARLFVYRNGFELLQHHQANEEEYAKVKVVQRKLEGQDESWNAGRGWQLMMPSTTPASIDRQWLARYQMLALQASILEVAPDGEEESFPQICARLAAKKIEYDEQVKEQARQDKVMAMQRTHKGRIQTLKKRLDGLIEAKKIQAYEECAAADDQYAATQLVEAARLRGLLKEAQARNADLRAKLAQSNEILNTLESQEIMKSMEDQDYVLEHHSGIANNSDGDTEVSPPETEGPQYVERTSCQRFPIASPIPPATQFTTLPPPAQPTAPMIYTTQIVRLDGLTLVASVDDAQASDLAELKGNIRQVIKKLTPNSEPRASLESANYTIHYVLADTIAYLAITERSYPKKLALTYLEDVRAEFQTSYNRDAYLDPQLRPYAYGEFDRFIERTKKTYQDSRATDNLGRLNDELKDVTQVMTKNIEDLLYRGDSLEKMGDMSSRLREDSAKYKRAAVRINWELLLKQYGPFAGLGLVILLLLVWRFW</sequence>
<dbReference type="GO" id="GO:0005484">
    <property type="term" value="F:SNAP receptor activity"/>
    <property type="evidence" value="ECO:0007669"/>
    <property type="project" value="InterPro"/>
</dbReference>
<dbReference type="OrthoDB" id="1719357at2759"/>
<evidence type="ECO:0000256" key="13">
    <source>
        <dbReference type="PROSITE-ProRule" id="PRU00290"/>
    </source>
</evidence>
<keyword evidence="10 13" id="KW-0175">Coiled coil</keyword>
<evidence type="ECO:0000313" key="19">
    <source>
        <dbReference type="EMBL" id="KJX98967.1"/>
    </source>
</evidence>
<keyword evidence="7" id="KW-0653">Protein transport</keyword>
<dbReference type="GO" id="GO:0000139">
    <property type="term" value="C:Golgi membrane"/>
    <property type="evidence" value="ECO:0007669"/>
    <property type="project" value="UniProtKB-SubCell"/>
</dbReference>